<gene>
    <name evidence="2" type="ORF">GCM10010361_35060</name>
</gene>
<feature type="compositionally biased region" description="Low complexity" evidence="1">
    <location>
        <begin position="314"/>
        <end position="324"/>
    </location>
</feature>
<dbReference type="Proteomes" id="UP001500909">
    <property type="component" value="Unassembled WGS sequence"/>
</dbReference>
<comment type="caution">
    <text evidence="2">The sequence shown here is derived from an EMBL/GenBank/DDBJ whole genome shotgun (WGS) entry which is preliminary data.</text>
</comment>
<feature type="compositionally biased region" description="Acidic residues" evidence="1">
    <location>
        <begin position="273"/>
        <end position="285"/>
    </location>
</feature>
<dbReference type="EMBL" id="BAAABY010000026">
    <property type="protein sequence ID" value="GAA0467884.1"/>
    <property type="molecule type" value="Genomic_DNA"/>
</dbReference>
<feature type="compositionally biased region" description="Polar residues" evidence="1">
    <location>
        <begin position="176"/>
        <end position="192"/>
    </location>
</feature>
<name>A0ABP3K022_9ACTN</name>
<feature type="region of interest" description="Disordered" evidence="1">
    <location>
        <begin position="175"/>
        <end position="213"/>
    </location>
</feature>
<evidence type="ECO:0000313" key="3">
    <source>
        <dbReference type="Proteomes" id="UP001500909"/>
    </source>
</evidence>
<feature type="compositionally biased region" description="Gly residues" evidence="1">
    <location>
        <begin position="288"/>
        <end position="306"/>
    </location>
</feature>
<feature type="region of interest" description="Disordered" evidence="1">
    <location>
        <begin position="266"/>
        <end position="324"/>
    </location>
</feature>
<reference evidence="3" key="1">
    <citation type="journal article" date="2019" name="Int. J. Syst. Evol. Microbiol.">
        <title>The Global Catalogue of Microorganisms (GCM) 10K type strain sequencing project: providing services to taxonomists for standard genome sequencing and annotation.</title>
        <authorList>
            <consortium name="The Broad Institute Genomics Platform"/>
            <consortium name="The Broad Institute Genome Sequencing Center for Infectious Disease"/>
            <person name="Wu L."/>
            <person name="Ma J."/>
        </authorList>
    </citation>
    <scope>NUCLEOTIDE SEQUENCE [LARGE SCALE GENOMIC DNA]</scope>
    <source>
        <strain evidence="3">JCM 4805</strain>
    </source>
</reference>
<accession>A0ABP3K022</accession>
<evidence type="ECO:0000313" key="2">
    <source>
        <dbReference type="EMBL" id="GAA0467884.1"/>
    </source>
</evidence>
<dbReference type="RefSeq" id="WP_346095954.1">
    <property type="nucleotide sequence ID" value="NZ_BAAABY010000026.1"/>
</dbReference>
<sequence>MRGPLDATGRIRSTPPYEPLDTSIRDGRTVVRDGRHLRTKRSAPPYATAGAFVPDGRHLRTGRPAPPYRAASISVPGGRRRYWAPSLPGSEAEAGEPDCGSVCAGLLGGGSWLGVGVGSDGAGVVREGVGVGFGWPVGRGGAGRGALLFVGLSDPGPAPLGVLLPPGSPGVLFSSADGSSSPEGVLRSSSSMGPVERPIRRGPVPGASAEPPSGWASLPWCPAAVPEGLGLGGSSLTLMQPVNDMAKAEAAAATAAVRARERAVRVAVQGEADPSEEAGEEAEETEGGRGPGGPAAGGAGWGGRLAGSGRRTDGTSGSGADTRD</sequence>
<organism evidence="2 3">
    <name type="scientific">Streptomyces olivaceiscleroticus</name>
    <dbReference type="NCBI Taxonomy" id="68245"/>
    <lineage>
        <taxon>Bacteria</taxon>
        <taxon>Bacillati</taxon>
        <taxon>Actinomycetota</taxon>
        <taxon>Actinomycetes</taxon>
        <taxon>Kitasatosporales</taxon>
        <taxon>Streptomycetaceae</taxon>
        <taxon>Streptomyces</taxon>
    </lineage>
</organism>
<keyword evidence="3" id="KW-1185">Reference proteome</keyword>
<proteinExistence type="predicted"/>
<protein>
    <submittedName>
        <fullName evidence="2">Uncharacterized protein</fullName>
    </submittedName>
</protein>
<feature type="region of interest" description="Disordered" evidence="1">
    <location>
        <begin position="1"/>
        <end position="23"/>
    </location>
</feature>
<evidence type="ECO:0000256" key="1">
    <source>
        <dbReference type="SAM" id="MobiDB-lite"/>
    </source>
</evidence>